<reference evidence="2 3" key="1">
    <citation type="submission" date="2018-12" db="EMBL/GenBank/DDBJ databases">
        <title>Cadmium resistance mechanism in endophytic bacteria Burkholderia cenocepacia YG-3.</title>
        <authorList>
            <person name="Zhang X."/>
            <person name="Wang X."/>
            <person name="Zhu Y."/>
        </authorList>
    </citation>
    <scope>NUCLEOTIDE SEQUENCE [LARGE SCALE GENOMIC DNA]</scope>
    <source>
        <strain evidence="2 3">YG-3</strain>
    </source>
</reference>
<protein>
    <recommendedName>
        <fullName evidence="1">Putative endonuclease Z1 domain-containing protein</fullName>
    </recommendedName>
</protein>
<gene>
    <name evidence="2" type="ORF">D5R55_02765</name>
</gene>
<name>A0A3S9N2X2_9BURK</name>
<dbReference type="RefSeq" id="WP_060821515.1">
    <property type="nucleotide sequence ID" value="NZ_CP034545.1"/>
</dbReference>
<feature type="domain" description="Putative endonuclease Z1" evidence="1">
    <location>
        <begin position="310"/>
        <end position="514"/>
    </location>
</feature>
<organism evidence="2 3">
    <name type="scientific">Burkholderia cenocepacia</name>
    <dbReference type="NCBI Taxonomy" id="95486"/>
    <lineage>
        <taxon>Bacteria</taxon>
        <taxon>Pseudomonadati</taxon>
        <taxon>Pseudomonadota</taxon>
        <taxon>Betaproteobacteria</taxon>
        <taxon>Burkholderiales</taxon>
        <taxon>Burkholderiaceae</taxon>
        <taxon>Burkholderia</taxon>
        <taxon>Burkholderia cepacia complex</taxon>
    </lineage>
</organism>
<evidence type="ECO:0000313" key="3">
    <source>
        <dbReference type="Proteomes" id="UP000277191"/>
    </source>
</evidence>
<dbReference type="InterPro" id="IPR018310">
    <property type="entry name" value="Put_endonuclease_Z1-dom"/>
</dbReference>
<dbReference type="AlphaFoldDB" id="A0A3S9N2X2"/>
<accession>A0A3S9N2X2</accession>
<dbReference type="Pfam" id="PF10593">
    <property type="entry name" value="Z1"/>
    <property type="match status" value="1"/>
</dbReference>
<evidence type="ECO:0000313" key="2">
    <source>
        <dbReference type="EMBL" id="AZQ50014.1"/>
    </source>
</evidence>
<proteinExistence type="predicted"/>
<dbReference type="EMBL" id="CP034545">
    <property type="protein sequence ID" value="AZQ50014.1"/>
    <property type="molecule type" value="Genomic_DNA"/>
</dbReference>
<dbReference type="Proteomes" id="UP000277191">
    <property type="component" value="Chromosome 1"/>
</dbReference>
<sequence>MSVVVKELKDVRPPLLWEPAVGAETDDFVKRKQANDQIPPEALQRVVFEAQQILGRCVNPGEPPEGATGLAVGYVQSGKTLSFTTLAALARDNGYGMVVLIAGVLDNLLKQTLTRLTTDLNLAGGLARPWVLIDRPTPDKASETQLRQHLAKWSDPSLSPLKKRTVMVVVLKNHKRMGNLRACLKGLDLSAVPTLVIDDEADQASLNNFAYANRRTGSNKKSSNYSEVTALKALLPHHTYVQYTATPQAPLLVGLSDALSPTFAELLSPGDGYVGGKVLFAPLAKYSRAIPDAEADASLATSPDGPPKTLVDALRIFLLGACAVEASGKVAHRTMMIHPSQQTAFHNDYQVWIADLMDAWRPMASDEALKDEFFEDFRKAHADLAETVGDTLPSLEELALHMPYVLKTVNYREVNSTGPGSEPVDWSGCEYWILVGGAKLDRGFTVEGLTVTYMPRPIGTGNADNLQQRARFYGYKQKYIGYCRVYLRRDVKDAFRNYVEHEEAIHESLRKTRGEPLSKWNRQFTLDGAMNPTRRNVIGIPLDEVVASNWVHPKAAYVDPHCVEDNRQVFKDFIAQLGGLDNGVAANDVDPDRYIDKRAGKKNILFENVSLESVIDDLLERLRMGDGDDAVLRVGCVLALRQLIKDGQTHADVFIIGELVAQNRSKKAGAINQVFQGKNPDTTDRSQLLYGGDREFVSASRVSLHLRTFNLLNASTKVPEERDVPWFAMHVPESLKKRLLIQAEGV</sequence>
<evidence type="ECO:0000259" key="1">
    <source>
        <dbReference type="Pfam" id="PF10593"/>
    </source>
</evidence>